<sequence length="135" mass="14999">MRAIWSRTLTSACLPTTQKPLPISNECQRVRRPDTRKPRRPNAELPNPQELEAGSLLVVVISLPFLMISSQHAFLPIPIPVFRFVVLDLGTPKYVSTHSRKAMFNIGTNLRQMVGSWAACVASEYALAASLGRPM</sequence>
<keyword evidence="2" id="KW-1185">Reference proteome</keyword>
<accession>A0ABQ9PD37</accession>
<dbReference type="EMBL" id="JARUPT010000649">
    <property type="protein sequence ID" value="KAK0369484.1"/>
    <property type="molecule type" value="Genomic_DNA"/>
</dbReference>
<reference evidence="1" key="1">
    <citation type="submission" date="2023-04" db="EMBL/GenBank/DDBJ databases">
        <title>Colletotrichum limetticola genome sequence.</title>
        <authorList>
            <person name="Baroncelli R."/>
        </authorList>
    </citation>
    <scope>NUCLEOTIDE SEQUENCE</scope>
    <source>
        <strain evidence="1">KLA-Anderson</strain>
    </source>
</reference>
<name>A0ABQ9PD37_9PEZI</name>
<gene>
    <name evidence="1" type="ORF">CLIM01_13161</name>
</gene>
<proteinExistence type="predicted"/>
<evidence type="ECO:0000313" key="2">
    <source>
        <dbReference type="Proteomes" id="UP001169217"/>
    </source>
</evidence>
<comment type="caution">
    <text evidence="1">The sequence shown here is derived from an EMBL/GenBank/DDBJ whole genome shotgun (WGS) entry which is preliminary data.</text>
</comment>
<protein>
    <submittedName>
        <fullName evidence="1">Uncharacterized protein</fullName>
    </submittedName>
</protein>
<dbReference type="Proteomes" id="UP001169217">
    <property type="component" value="Unassembled WGS sequence"/>
</dbReference>
<organism evidence="1 2">
    <name type="scientific">Colletotrichum limetticola</name>
    <dbReference type="NCBI Taxonomy" id="1209924"/>
    <lineage>
        <taxon>Eukaryota</taxon>
        <taxon>Fungi</taxon>
        <taxon>Dikarya</taxon>
        <taxon>Ascomycota</taxon>
        <taxon>Pezizomycotina</taxon>
        <taxon>Sordariomycetes</taxon>
        <taxon>Hypocreomycetidae</taxon>
        <taxon>Glomerellales</taxon>
        <taxon>Glomerellaceae</taxon>
        <taxon>Colletotrichum</taxon>
        <taxon>Colletotrichum acutatum species complex</taxon>
    </lineage>
</organism>
<evidence type="ECO:0000313" key="1">
    <source>
        <dbReference type="EMBL" id="KAK0369484.1"/>
    </source>
</evidence>